<dbReference type="Gene3D" id="3.90.78.10">
    <property type="entry name" value="UDP-N-acetylenolpyruvoylglucosamine reductase, C-terminal domain"/>
    <property type="match status" value="1"/>
</dbReference>
<evidence type="ECO:0000259" key="18">
    <source>
        <dbReference type="PROSITE" id="PS51387"/>
    </source>
</evidence>
<dbReference type="RefSeq" id="WP_271632344.1">
    <property type="nucleotide sequence ID" value="NZ_CP094970.1"/>
</dbReference>
<feature type="domain" description="FAD-binding PCMH-type" evidence="18">
    <location>
        <begin position="17"/>
        <end position="226"/>
    </location>
</feature>
<evidence type="ECO:0000256" key="10">
    <source>
        <dbReference type="ARBA" id="ARBA00022857"/>
    </source>
</evidence>
<dbReference type="GO" id="GO:0071555">
    <property type="term" value="P:cell wall organization"/>
    <property type="evidence" value="ECO:0007669"/>
    <property type="project" value="UniProtKB-KW"/>
</dbReference>
<dbReference type="Pfam" id="PF01565">
    <property type="entry name" value="FAD_binding_4"/>
    <property type="match status" value="1"/>
</dbReference>
<keyword evidence="13 17" id="KW-0560">Oxidoreductase</keyword>
<comment type="similarity">
    <text evidence="5 17">Belongs to the MurB family.</text>
</comment>
<keyword evidence="11 17" id="KW-0133">Cell shape</keyword>
<comment type="function">
    <text evidence="2 17">Cell wall formation.</text>
</comment>
<dbReference type="Proteomes" id="UP001164390">
    <property type="component" value="Chromosome"/>
</dbReference>
<comment type="catalytic activity">
    <reaction evidence="16 17">
        <text>UDP-N-acetyl-alpha-D-muramate + NADP(+) = UDP-N-acetyl-3-O-(1-carboxyvinyl)-alpha-D-glucosamine + NADPH + H(+)</text>
        <dbReference type="Rhea" id="RHEA:12248"/>
        <dbReference type="ChEBI" id="CHEBI:15378"/>
        <dbReference type="ChEBI" id="CHEBI:57783"/>
        <dbReference type="ChEBI" id="CHEBI:58349"/>
        <dbReference type="ChEBI" id="CHEBI:68483"/>
        <dbReference type="ChEBI" id="CHEBI:70757"/>
        <dbReference type="EC" id="1.3.1.98"/>
    </reaction>
</comment>
<reference evidence="19" key="1">
    <citation type="submission" date="2022-01" db="EMBL/GenBank/DDBJ databases">
        <title>Nocardioidaceae gen. sp. A5X3R13.</title>
        <authorList>
            <person name="Lopez Marin M.A."/>
            <person name="Uhlik O."/>
        </authorList>
    </citation>
    <scope>NUCLEOTIDE SEQUENCE</scope>
    <source>
        <strain evidence="19">A5X3R13</strain>
    </source>
</reference>
<comment type="pathway">
    <text evidence="4 17">Cell wall biogenesis; peptidoglycan biosynthesis.</text>
</comment>
<dbReference type="Gene3D" id="3.30.465.10">
    <property type="match status" value="1"/>
</dbReference>
<dbReference type="GO" id="GO:0008360">
    <property type="term" value="P:regulation of cell shape"/>
    <property type="evidence" value="ECO:0007669"/>
    <property type="project" value="UniProtKB-KW"/>
</dbReference>
<evidence type="ECO:0000256" key="5">
    <source>
        <dbReference type="ARBA" id="ARBA00010485"/>
    </source>
</evidence>
<dbReference type="InterPro" id="IPR016167">
    <property type="entry name" value="FAD-bd_PCMH_sub1"/>
</dbReference>
<protein>
    <recommendedName>
        <fullName evidence="17">UDP-N-acetylenolpyruvoylglucosamine reductase</fullName>
        <ecNumber evidence="17">1.3.1.98</ecNumber>
    </recommendedName>
    <alternativeName>
        <fullName evidence="17">UDP-N-acetylmuramate dehydrogenase</fullName>
    </alternativeName>
</protein>
<evidence type="ECO:0000256" key="12">
    <source>
        <dbReference type="ARBA" id="ARBA00022984"/>
    </source>
</evidence>
<feature type="active site" evidence="17">
    <location>
        <position position="165"/>
    </location>
</feature>
<dbReference type="InterPro" id="IPR016166">
    <property type="entry name" value="FAD-bd_PCMH"/>
</dbReference>
<dbReference type="InterPro" id="IPR006094">
    <property type="entry name" value="Oxid_FAD_bind_N"/>
</dbReference>
<dbReference type="NCBIfam" id="NF010478">
    <property type="entry name" value="PRK13903.1"/>
    <property type="match status" value="1"/>
</dbReference>
<keyword evidence="10 17" id="KW-0521">NADP</keyword>
<keyword evidence="20" id="KW-1185">Reference proteome</keyword>
<dbReference type="GO" id="GO:0008762">
    <property type="term" value="F:UDP-N-acetylmuramate dehydrogenase activity"/>
    <property type="evidence" value="ECO:0007669"/>
    <property type="project" value="UniProtKB-UniRule"/>
</dbReference>
<dbReference type="SUPFAM" id="SSF56194">
    <property type="entry name" value="Uridine diphospho-N-Acetylenolpyruvylglucosamine reductase, MurB, C-terminal domain"/>
    <property type="match status" value="1"/>
</dbReference>
<evidence type="ECO:0000313" key="20">
    <source>
        <dbReference type="Proteomes" id="UP001164390"/>
    </source>
</evidence>
<keyword evidence="15 17" id="KW-0961">Cell wall biogenesis/degradation</keyword>
<dbReference type="EMBL" id="CP094970">
    <property type="protein sequence ID" value="UYM03708.1"/>
    <property type="molecule type" value="Genomic_DNA"/>
</dbReference>
<evidence type="ECO:0000256" key="1">
    <source>
        <dbReference type="ARBA" id="ARBA00001974"/>
    </source>
</evidence>
<proteinExistence type="inferred from homology"/>
<comment type="cofactor">
    <cofactor evidence="1 17">
        <name>FAD</name>
        <dbReference type="ChEBI" id="CHEBI:57692"/>
    </cofactor>
</comment>
<dbReference type="GO" id="GO:0009252">
    <property type="term" value="P:peptidoglycan biosynthetic process"/>
    <property type="evidence" value="ECO:0007669"/>
    <property type="project" value="UniProtKB-UniRule"/>
</dbReference>
<evidence type="ECO:0000256" key="3">
    <source>
        <dbReference type="ARBA" id="ARBA00004496"/>
    </source>
</evidence>
<name>A0AA46TEH2_9ACTN</name>
<comment type="subcellular location">
    <subcellularLocation>
        <location evidence="3 17">Cytoplasm</location>
    </subcellularLocation>
</comment>
<organism evidence="19 20">
    <name type="scientific">Solicola gregarius</name>
    <dbReference type="NCBI Taxonomy" id="2908642"/>
    <lineage>
        <taxon>Bacteria</taxon>
        <taxon>Bacillati</taxon>
        <taxon>Actinomycetota</taxon>
        <taxon>Actinomycetes</taxon>
        <taxon>Propionibacteriales</taxon>
        <taxon>Nocardioidaceae</taxon>
        <taxon>Solicola</taxon>
    </lineage>
</organism>
<evidence type="ECO:0000313" key="19">
    <source>
        <dbReference type="EMBL" id="UYM03708.1"/>
    </source>
</evidence>
<dbReference type="NCBIfam" id="NF000755">
    <property type="entry name" value="PRK00046.1"/>
    <property type="match status" value="1"/>
</dbReference>
<evidence type="ECO:0000256" key="7">
    <source>
        <dbReference type="ARBA" id="ARBA00022618"/>
    </source>
</evidence>
<dbReference type="HAMAP" id="MF_00037">
    <property type="entry name" value="MurB"/>
    <property type="match status" value="1"/>
</dbReference>
<feature type="active site" evidence="17">
    <location>
        <position position="337"/>
    </location>
</feature>
<dbReference type="PANTHER" id="PTHR21071">
    <property type="entry name" value="UDP-N-ACETYLENOLPYRUVOYLGLUCOSAMINE REDUCTASE"/>
    <property type="match status" value="1"/>
</dbReference>
<evidence type="ECO:0000256" key="2">
    <source>
        <dbReference type="ARBA" id="ARBA00003921"/>
    </source>
</evidence>
<dbReference type="Gene3D" id="3.30.43.10">
    <property type="entry name" value="Uridine Diphospho-n-acetylenolpyruvylglucosamine Reductase, domain 2"/>
    <property type="match status" value="1"/>
</dbReference>
<dbReference type="EC" id="1.3.1.98" evidence="17"/>
<keyword evidence="7 17" id="KW-0132">Cell division</keyword>
<dbReference type="PROSITE" id="PS51387">
    <property type="entry name" value="FAD_PCMH"/>
    <property type="match status" value="1"/>
</dbReference>
<accession>A0AA46TEH2</accession>
<evidence type="ECO:0000256" key="9">
    <source>
        <dbReference type="ARBA" id="ARBA00022827"/>
    </source>
</evidence>
<evidence type="ECO:0000256" key="17">
    <source>
        <dbReference type="HAMAP-Rule" id="MF_00037"/>
    </source>
</evidence>
<keyword evidence="12 17" id="KW-0573">Peptidoglycan synthesis</keyword>
<dbReference type="InterPro" id="IPR036318">
    <property type="entry name" value="FAD-bd_PCMH-like_sf"/>
</dbReference>
<evidence type="ECO:0000256" key="4">
    <source>
        <dbReference type="ARBA" id="ARBA00004752"/>
    </source>
</evidence>
<gene>
    <name evidence="17" type="primary">murB</name>
    <name evidence="19" type="ORF">L0C25_14275</name>
</gene>
<dbReference type="GO" id="GO:0005829">
    <property type="term" value="C:cytosol"/>
    <property type="evidence" value="ECO:0007669"/>
    <property type="project" value="TreeGrafter"/>
</dbReference>
<keyword evidence="6 17" id="KW-0963">Cytoplasm</keyword>
<dbReference type="Pfam" id="PF02873">
    <property type="entry name" value="MurB_C"/>
    <property type="match status" value="1"/>
</dbReference>
<dbReference type="GO" id="GO:0051301">
    <property type="term" value="P:cell division"/>
    <property type="evidence" value="ECO:0007669"/>
    <property type="project" value="UniProtKB-KW"/>
</dbReference>
<evidence type="ECO:0000256" key="13">
    <source>
        <dbReference type="ARBA" id="ARBA00023002"/>
    </source>
</evidence>
<evidence type="ECO:0000256" key="15">
    <source>
        <dbReference type="ARBA" id="ARBA00023316"/>
    </source>
</evidence>
<dbReference type="InterPro" id="IPR036635">
    <property type="entry name" value="MurB_C_sf"/>
</dbReference>
<evidence type="ECO:0000256" key="6">
    <source>
        <dbReference type="ARBA" id="ARBA00022490"/>
    </source>
</evidence>
<dbReference type="NCBIfam" id="TIGR00179">
    <property type="entry name" value="murB"/>
    <property type="match status" value="1"/>
</dbReference>
<keyword evidence="8 17" id="KW-0285">Flavoprotein</keyword>
<sequence>MRERSDVPLAPLTTLRLGGPARRLLEVASEAELLAAVRDADAAGEPVLVLGGGSNVLIADDGFAGTVVLVRARGVDVEADACSGAMVTLAAGEPWDPFVERAVREHWVGIEALSGIPGLAGAVPIQNVGAYGQEVSQTIAGVRSYDRVEDRVRTFAAADCDFAYRMSRFKREPGRFVVVSVTFQFALGELSAPVAYAELARRLGVEQGERAKAADVREAVLALRRGKGMVLDEHDHDTWSAGSFFTNPILTADEAAELPDDAPRFAQPDGTVKTSAAWLIDHAGFEKGYARGAAALSTKHVLALTNRGGASAAELVDLAREVRDGVRAAYGITLRNEPVVVGASI</sequence>
<dbReference type="GO" id="GO:0071949">
    <property type="term" value="F:FAD binding"/>
    <property type="evidence" value="ECO:0007669"/>
    <property type="project" value="InterPro"/>
</dbReference>
<dbReference type="PANTHER" id="PTHR21071:SF4">
    <property type="entry name" value="UDP-N-ACETYLENOLPYRUVOYLGLUCOSAMINE REDUCTASE"/>
    <property type="match status" value="1"/>
</dbReference>
<keyword evidence="14 17" id="KW-0131">Cell cycle</keyword>
<feature type="active site" description="Proton donor" evidence="17">
    <location>
        <position position="243"/>
    </location>
</feature>
<evidence type="ECO:0000256" key="11">
    <source>
        <dbReference type="ARBA" id="ARBA00022960"/>
    </source>
</evidence>
<dbReference type="InterPro" id="IPR016169">
    <property type="entry name" value="FAD-bd_PCMH_sub2"/>
</dbReference>
<evidence type="ECO:0000256" key="16">
    <source>
        <dbReference type="ARBA" id="ARBA00048914"/>
    </source>
</evidence>
<dbReference type="KEGG" id="sgrg:L0C25_14275"/>
<evidence type="ECO:0000256" key="14">
    <source>
        <dbReference type="ARBA" id="ARBA00023306"/>
    </source>
</evidence>
<dbReference type="InterPro" id="IPR003170">
    <property type="entry name" value="MurB"/>
</dbReference>
<dbReference type="SUPFAM" id="SSF56176">
    <property type="entry name" value="FAD-binding/transporter-associated domain-like"/>
    <property type="match status" value="1"/>
</dbReference>
<dbReference type="InterPro" id="IPR011601">
    <property type="entry name" value="MurB_C"/>
</dbReference>
<keyword evidence="9 17" id="KW-0274">FAD</keyword>
<evidence type="ECO:0000256" key="8">
    <source>
        <dbReference type="ARBA" id="ARBA00022630"/>
    </source>
</evidence>
<dbReference type="AlphaFoldDB" id="A0AA46TEH2"/>